<dbReference type="Pfam" id="PF01758">
    <property type="entry name" value="SBF"/>
    <property type="match status" value="1"/>
</dbReference>
<evidence type="ECO:0000313" key="7">
    <source>
        <dbReference type="Proteomes" id="UP000192360"/>
    </source>
</evidence>
<evidence type="ECO:0000256" key="3">
    <source>
        <dbReference type="ARBA" id="ARBA00022989"/>
    </source>
</evidence>
<gene>
    <name evidence="6" type="ORF">SAMN05660703_2003</name>
</gene>
<keyword evidence="4 5" id="KW-0472">Membrane</keyword>
<evidence type="ECO:0000256" key="2">
    <source>
        <dbReference type="ARBA" id="ARBA00022692"/>
    </source>
</evidence>
<feature type="transmembrane region" description="Helical" evidence="5">
    <location>
        <begin position="184"/>
        <end position="202"/>
    </location>
</feature>
<feature type="transmembrane region" description="Helical" evidence="5">
    <location>
        <begin position="258"/>
        <end position="283"/>
    </location>
</feature>
<keyword evidence="3 5" id="KW-1133">Transmembrane helix</keyword>
<dbReference type="AlphaFoldDB" id="A0A1W2AK68"/>
<dbReference type="Gene3D" id="1.20.1530.20">
    <property type="match status" value="1"/>
</dbReference>
<evidence type="ECO:0000256" key="1">
    <source>
        <dbReference type="ARBA" id="ARBA00004141"/>
    </source>
</evidence>
<evidence type="ECO:0000256" key="4">
    <source>
        <dbReference type="ARBA" id="ARBA00023136"/>
    </source>
</evidence>
<dbReference type="InterPro" id="IPR004710">
    <property type="entry name" value="Bilac:Na_transpt"/>
</dbReference>
<dbReference type="InterPro" id="IPR002657">
    <property type="entry name" value="BilAc:Na_symport/Acr3"/>
</dbReference>
<protein>
    <submittedName>
        <fullName evidence="6">Bile acid:Na+ symporter, BASS family</fullName>
    </submittedName>
</protein>
<feature type="transmembrane region" description="Helical" evidence="5">
    <location>
        <begin position="152"/>
        <end position="172"/>
    </location>
</feature>
<dbReference type="PANTHER" id="PTHR10361:SF28">
    <property type="entry name" value="P3 PROTEIN-RELATED"/>
    <property type="match status" value="1"/>
</dbReference>
<keyword evidence="7" id="KW-1185">Reference proteome</keyword>
<feature type="transmembrane region" description="Helical" evidence="5">
    <location>
        <begin position="110"/>
        <end position="132"/>
    </location>
</feature>
<dbReference type="OrthoDB" id="9806785at2"/>
<feature type="transmembrane region" description="Helical" evidence="5">
    <location>
        <begin position="50"/>
        <end position="73"/>
    </location>
</feature>
<organism evidence="6 7">
    <name type="scientific">Cellulophaga tyrosinoxydans</name>
    <dbReference type="NCBI Taxonomy" id="504486"/>
    <lineage>
        <taxon>Bacteria</taxon>
        <taxon>Pseudomonadati</taxon>
        <taxon>Bacteroidota</taxon>
        <taxon>Flavobacteriia</taxon>
        <taxon>Flavobacteriales</taxon>
        <taxon>Flavobacteriaceae</taxon>
        <taxon>Cellulophaga</taxon>
    </lineage>
</organism>
<feature type="transmembrane region" description="Helical" evidence="5">
    <location>
        <begin position="79"/>
        <end position="98"/>
    </location>
</feature>
<reference evidence="7" key="1">
    <citation type="submission" date="2017-04" db="EMBL/GenBank/DDBJ databases">
        <authorList>
            <person name="Varghese N."/>
            <person name="Submissions S."/>
        </authorList>
    </citation>
    <scope>NUCLEOTIDE SEQUENCE [LARGE SCALE GENOMIC DNA]</scope>
    <source>
        <strain evidence="7">DSM 21164</strain>
    </source>
</reference>
<accession>A0A1W2AK68</accession>
<dbReference type="GO" id="GO:0016020">
    <property type="term" value="C:membrane"/>
    <property type="evidence" value="ECO:0007669"/>
    <property type="project" value="UniProtKB-SubCell"/>
</dbReference>
<proteinExistence type="predicted"/>
<dbReference type="RefSeq" id="WP_084061351.1">
    <property type="nucleotide sequence ID" value="NZ_FWXO01000003.1"/>
</dbReference>
<evidence type="ECO:0000313" key="6">
    <source>
        <dbReference type="EMBL" id="SMC61085.1"/>
    </source>
</evidence>
<name>A0A1W2AK68_9FLAO</name>
<evidence type="ECO:0000256" key="5">
    <source>
        <dbReference type="SAM" id="Phobius"/>
    </source>
</evidence>
<feature type="transmembrane region" description="Helical" evidence="5">
    <location>
        <begin position="20"/>
        <end position="38"/>
    </location>
</feature>
<dbReference type="InterPro" id="IPR038770">
    <property type="entry name" value="Na+/solute_symporter_sf"/>
</dbReference>
<feature type="transmembrane region" description="Helical" evidence="5">
    <location>
        <begin position="214"/>
        <end position="237"/>
    </location>
</feature>
<dbReference type="PANTHER" id="PTHR10361">
    <property type="entry name" value="SODIUM-BILE ACID COTRANSPORTER"/>
    <property type="match status" value="1"/>
</dbReference>
<keyword evidence="2 5" id="KW-0812">Transmembrane</keyword>
<sequence>MTDSLLDSLHINFDEQSLWVLNFALALVMFGIALDISVSDFKDLLKKPKPIFIGVVSQFVVLPFVTFLLVVLIKPVPSIALGMFMVAACPGGNISNFITHMAKGNTALSVCLTAIATLLAIVMTPLNLEFWSSLYGPTSEILKNIAIEPSKMIQLVFLLLGVPLILGMLVNHFFPSIAKKVAKVLKILSLVFFVALIFLALYKNRIIFMDYVVYVFWIVVFHNLLAFFTGFSIAKVFRLSSENIRTITIETGIQNSGLGLLLIFTFFDGLGGMALLAAFWGIWHLVSGLMLSSFWSSKTIIEKEEIA</sequence>
<comment type="subcellular location">
    <subcellularLocation>
        <location evidence="1">Membrane</location>
        <topology evidence="1">Multi-pass membrane protein</topology>
    </subcellularLocation>
</comment>
<dbReference type="Proteomes" id="UP000192360">
    <property type="component" value="Unassembled WGS sequence"/>
</dbReference>
<dbReference type="EMBL" id="FWXO01000003">
    <property type="protein sequence ID" value="SMC61085.1"/>
    <property type="molecule type" value="Genomic_DNA"/>
</dbReference>